<name>A0A382AH98_9ZZZZ</name>
<protein>
    <recommendedName>
        <fullName evidence="2">Baseplate protein J-like domain-containing protein</fullName>
    </recommendedName>
</protein>
<dbReference type="EMBL" id="UINC01025310">
    <property type="protein sequence ID" value="SVB00651.1"/>
    <property type="molecule type" value="Genomic_DNA"/>
</dbReference>
<evidence type="ECO:0000313" key="1">
    <source>
        <dbReference type="EMBL" id="SVB00651.1"/>
    </source>
</evidence>
<gene>
    <name evidence="1" type="ORF">METZ01_LOCUS153505</name>
</gene>
<dbReference type="AlphaFoldDB" id="A0A382AH98"/>
<reference evidence="1" key="1">
    <citation type="submission" date="2018-05" db="EMBL/GenBank/DDBJ databases">
        <authorList>
            <person name="Lanie J.A."/>
            <person name="Ng W.-L."/>
            <person name="Kazmierczak K.M."/>
            <person name="Andrzejewski T.M."/>
            <person name="Davidsen T.M."/>
            <person name="Wayne K.J."/>
            <person name="Tettelin H."/>
            <person name="Glass J.I."/>
            <person name="Rusch D."/>
            <person name="Podicherti R."/>
            <person name="Tsui H.-C.T."/>
            <person name="Winkler M.E."/>
        </authorList>
    </citation>
    <scope>NUCLEOTIDE SEQUENCE</scope>
</reference>
<sequence>MLYAKMIPNVLTDLLVVPPDTEMAISTIFFCNTSETQYDDFWVYGVPTGETAGDDNVILLKVRVDPTDTFTMDTERIILGAGDKLQAKSVYGTINSVVSAAVIS</sequence>
<proteinExistence type="predicted"/>
<organism evidence="1">
    <name type="scientific">marine metagenome</name>
    <dbReference type="NCBI Taxonomy" id="408172"/>
    <lineage>
        <taxon>unclassified sequences</taxon>
        <taxon>metagenomes</taxon>
        <taxon>ecological metagenomes</taxon>
    </lineage>
</organism>
<accession>A0A382AH98</accession>
<evidence type="ECO:0008006" key="2">
    <source>
        <dbReference type="Google" id="ProtNLM"/>
    </source>
</evidence>